<dbReference type="GO" id="GO:0019288">
    <property type="term" value="P:isopentenyl diphosphate biosynthetic process, methylerythritol 4-phosphate pathway"/>
    <property type="evidence" value="ECO:0007669"/>
    <property type="project" value="TreeGrafter"/>
</dbReference>
<dbReference type="Proteomes" id="UP000664277">
    <property type="component" value="Unassembled WGS sequence"/>
</dbReference>
<evidence type="ECO:0000256" key="10">
    <source>
        <dbReference type="HAMAP-Rule" id="MF_00315"/>
    </source>
</evidence>
<comment type="cofactor">
    <cofactor evidence="10">
        <name>Mg(2+)</name>
        <dbReference type="ChEBI" id="CHEBI:18420"/>
    </cofactor>
    <text evidence="10">Binds 1 Mg(2+) ion per subunit.</text>
</comment>
<dbReference type="CDD" id="cd02007">
    <property type="entry name" value="TPP_DXS"/>
    <property type="match status" value="1"/>
</dbReference>
<dbReference type="Gene3D" id="3.40.50.920">
    <property type="match status" value="1"/>
</dbReference>
<dbReference type="UniPathway" id="UPA00064">
    <property type="reaction ID" value="UER00091"/>
</dbReference>
<dbReference type="InterPro" id="IPR033248">
    <property type="entry name" value="Transketolase_C"/>
</dbReference>
<dbReference type="SUPFAM" id="SSF52922">
    <property type="entry name" value="TK C-terminal domain-like"/>
    <property type="match status" value="1"/>
</dbReference>
<dbReference type="PROSITE" id="PS00801">
    <property type="entry name" value="TRANSKETOLASE_1"/>
    <property type="match status" value="1"/>
</dbReference>
<feature type="binding site" evidence="10">
    <location>
        <begin position="154"/>
        <end position="155"/>
    </location>
    <ligand>
        <name>thiamine diphosphate</name>
        <dbReference type="ChEBI" id="CHEBI:58937"/>
    </ligand>
</feature>
<evidence type="ECO:0000256" key="4">
    <source>
        <dbReference type="ARBA" id="ARBA00022679"/>
    </source>
</evidence>
<dbReference type="PANTHER" id="PTHR43322">
    <property type="entry name" value="1-D-DEOXYXYLULOSE 5-PHOSPHATE SYNTHASE-RELATED"/>
    <property type="match status" value="1"/>
</dbReference>
<dbReference type="GO" id="GO:0016114">
    <property type="term" value="P:terpenoid biosynthetic process"/>
    <property type="evidence" value="ECO:0007669"/>
    <property type="project" value="UniProtKB-UniRule"/>
</dbReference>
<dbReference type="HAMAP" id="MF_00315">
    <property type="entry name" value="DXP_synth"/>
    <property type="match status" value="1"/>
</dbReference>
<feature type="binding site" evidence="10">
    <location>
        <position position="296"/>
    </location>
    <ligand>
        <name>thiamine diphosphate</name>
        <dbReference type="ChEBI" id="CHEBI:58937"/>
    </ligand>
</feature>
<keyword evidence="4 10" id="KW-0808">Transferase</keyword>
<dbReference type="NCBIfam" id="NF003933">
    <property type="entry name" value="PRK05444.2-2"/>
    <property type="match status" value="1"/>
</dbReference>
<evidence type="ECO:0000256" key="8">
    <source>
        <dbReference type="ARBA" id="ARBA00023052"/>
    </source>
</evidence>
<dbReference type="Pfam" id="PF02779">
    <property type="entry name" value="Transket_pyr"/>
    <property type="match status" value="1"/>
</dbReference>
<dbReference type="InterPro" id="IPR005475">
    <property type="entry name" value="Transketolase-like_Pyr-bd"/>
</dbReference>
<evidence type="ECO:0000313" key="13">
    <source>
        <dbReference type="Proteomes" id="UP000664277"/>
    </source>
</evidence>
<name>A0A8J7PDF1_9BACT</name>
<comment type="subunit">
    <text evidence="3 10">Homodimer.</text>
</comment>
<dbReference type="Pfam" id="PF13292">
    <property type="entry name" value="DXP_synthase_N"/>
    <property type="match status" value="1"/>
</dbReference>
<dbReference type="CDD" id="cd07033">
    <property type="entry name" value="TPP_PYR_DXS_TK_like"/>
    <property type="match status" value="1"/>
</dbReference>
<keyword evidence="6 10" id="KW-0460">Magnesium</keyword>
<dbReference type="InterPro" id="IPR005477">
    <property type="entry name" value="Dxylulose-5-P_synthase"/>
</dbReference>
<comment type="caution">
    <text evidence="12">The sequence shown here is derived from an EMBL/GenBank/DDBJ whole genome shotgun (WGS) entry which is preliminary data.</text>
</comment>
<comment type="function">
    <text evidence="10">Catalyzes the acyloin condensation reaction between C atoms 2 and 3 of pyruvate and glyceraldehyde 3-phosphate to yield 1-deoxy-D-xylulose-5-phosphate (DXP).</text>
</comment>
<dbReference type="PANTHER" id="PTHR43322:SF5">
    <property type="entry name" value="1-DEOXY-D-XYLULOSE-5-PHOSPHATE SYNTHASE, CHLOROPLASTIC"/>
    <property type="match status" value="1"/>
</dbReference>
<evidence type="ECO:0000256" key="6">
    <source>
        <dbReference type="ARBA" id="ARBA00022842"/>
    </source>
</evidence>
<accession>A0A8J7PDF1</accession>
<dbReference type="SUPFAM" id="SSF52518">
    <property type="entry name" value="Thiamin diphosphate-binding fold (THDP-binding)"/>
    <property type="match status" value="2"/>
</dbReference>
<comment type="cofactor">
    <cofactor evidence="10">
        <name>thiamine diphosphate</name>
        <dbReference type="ChEBI" id="CHEBI:58937"/>
    </cofactor>
    <text evidence="10">Binds 1 thiamine pyrophosphate per subunit.</text>
</comment>
<proteinExistence type="inferred from homology"/>
<feature type="binding site" evidence="10">
    <location>
        <begin position="122"/>
        <end position="124"/>
    </location>
    <ligand>
        <name>thiamine diphosphate</name>
        <dbReference type="ChEBI" id="CHEBI:58937"/>
    </ligand>
</feature>
<keyword evidence="5 10" id="KW-0479">Metal-binding</keyword>
<comment type="pathway">
    <text evidence="1 10">Metabolic intermediate biosynthesis; 1-deoxy-D-xylulose 5-phosphate biosynthesis; 1-deoxy-D-xylulose 5-phosphate from D-glyceraldehyde 3-phosphate and pyruvate: step 1/1.</text>
</comment>
<dbReference type="EC" id="2.2.1.7" evidence="10"/>
<evidence type="ECO:0000256" key="3">
    <source>
        <dbReference type="ARBA" id="ARBA00011738"/>
    </source>
</evidence>
<dbReference type="GO" id="GO:0009228">
    <property type="term" value="P:thiamine biosynthetic process"/>
    <property type="evidence" value="ECO:0007669"/>
    <property type="project" value="UniProtKB-UniRule"/>
</dbReference>
<evidence type="ECO:0000256" key="5">
    <source>
        <dbReference type="ARBA" id="ARBA00022723"/>
    </source>
</evidence>
<evidence type="ECO:0000313" key="12">
    <source>
        <dbReference type="EMBL" id="MBN8659172.1"/>
    </source>
</evidence>
<feature type="binding site" evidence="10">
    <location>
        <position position="81"/>
    </location>
    <ligand>
        <name>thiamine diphosphate</name>
        <dbReference type="ChEBI" id="CHEBI:58937"/>
    </ligand>
</feature>
<evidence type="ECO:0000256" key="7">
    <source>
        <dbReference type="ARBA" id="ARBA00022977"/>
    </source>
</evidence>
<evidence type="ECO:0000256" key="9">
    <source>
        <dbReference type="ARBA" id="ARBA00023229"/>
    </source>
</evidence>
<reference evidence="12" key="1">
    <citation type="submission" date="2021-02" db="EMBL/GenBank/DDBJ databases">
        <title>Genome-Resolved Metagenomics of a Microbial Community Performing Photosynthetic Biological Nutrient Removal.</title>
        <authorList>
            <person name="Mcdaniel E.A."/>
        </authorList>
    </citation>
    <scope>NUCLEOTIDE SEQUENCE</scope>
    <source>
        <strain evidence="12">UWPOB_OBS1</strain>
    </source>
</reference>
<dbReference type="EMBL" id="JAFLCK010000002">
    <property type="protein sequence ID" value="MBN8659172.1"/>
    <property type="molecule type" value="Genomic_DNA"/>
</dbReference>
<dbReference type="InterPro" id="IPR009014">
    <property type="entry name" value="Transketo_C/PFOR_II"/>
</dbReference>
<comment type="catalytic activity">
    <reaction evidence="10">
        <text>D-glyceraldehyde 3-phosphate + pyruvate + H(+) = 1-deoxy-D-xylulose 5-phosphate + CO2</text>
        <dbReference type="Rhea" id="RHEA:12605"/>
        <dbReference type="ChEBI" id="CHEBI:15361"/>
        <dbReference type="ChEBI" id="CHEBI:15378"/>
        <dbReference type="ChEBI" id="CHEBI:16526"/>
        <dbReference type="ChEBI" id="CHEBI:57792"/>
        <dbReference type="ChEBI" id="CHEBI:59776"/>
        <dbReference type="EC" id="2.2.1.7"/>
    </reaction>
</comment>
<feature type="binding site" evidence="10">
    <location>
        <position position="153"/>
    </location>
    <ligand>
        <name>Mg(2+)</name>
        <dbReference type="ChEBI" id="CHEBI:18420"/>
    </ligand>
</feature>
<keyword evidence="8 10" id="KW-0786">Thiamine pyrophosphate</keyword>
<organism evidence="12 13">
    <name type="scientific">Candidatus Obscuribacter phosphatis</name>
    <dbReference type="NCBI Taxonomy" id="1906157"/>
    <lineage>
        <taxon>Bacteria</taxon>
        <taxon>Bacillati</taxon>
        <taxon>Candidatus Melainabacteria</taxon>
        <taxon>Candidatus Obscuribacterales</taxon>
        <taxon>Candidatus Obscuribacteraceae</taxon>
        <taxon>Candidatus Obscuribacter</taxon>
    </lineage>
</organism>
<feature type="binding site" evidence="10">
    <location>
        <position position="182"/>
    </location>
    <ligand>
        <name>Mg(2+)</name>
        <dbReference type="ChEBI" id="CHEBI:18420"/>
    </ligand>
</feature>
<keyword evidence="9 10" id="KW-0414">Isoprene biosynthesis</keyword>
<comment type="similarity">
    <text evidence="2 10">Belongs to the transketolase family. DXPS subfamily.</text>
</comment>
<protein>
    <recommendedName>
        <fullName evidence="10">1-deoxy-D-xylulose-5-phosphate synthase</fullName>
        <ecNumber evidence="10">2.2.1.7</ecNumber>
    </recommendedName>
    <alternativeName>
        <fullName evidence="10">1-deoxyxylulose-5-phosphate synthase</fullName>
        <shortName evidence="10">DXP synthase</shortName>
        <shortName evidence="10">DXPS</shortName>
    </alternativeName>
</protein>
<feature type="binding site" evidence="10">
    <location>
        <position position="385"/>
    </location>
    <ligand>
        <name>thiamine diphosphate</name>
        <dbReference type="ChEBI" id="CHEBI:58937"/>
    </ligand>
</feature>
<dbReference type="GO" id="GO:0008661">
    <property type="term" value="F:1-deoxy-D-xylulose-5-phosphate synthase activity"/>
    <property type="evidence" value="ECO:0007669"/>
    <property type="project" value="UniProtKB-UniRule"/>
</dbReference>
<feature type="domain" description="Transketolase-like pyrimidine-binding" evidence="11">
    <location>
        <begin position="334"/>
        <end position="498"/>
    </location>
</feature>
<dbReference type="FunFam" id="3.40.50.970:FF:000005">
    <property type="entry name" value="1-deoxy-D-xylulose-5-phosphate synthase"/>
    <property type="match status" value="1"/>
</dbReference>
<keyword evidence="7 10" id="KW-0784">Thiamine biosynthesis</keyword>
<sequence>MHTLVKPTTTFLDAVLTPSELKKLSHEELGHLASEIRQEIIHSLAKTGGHLASNLGVVEITIALHKVFTTPNDLILWDVGHQAYVHKMLTGRRDKFGSLRQFKGLSGFISPSESDHDAFIAGHSSTSISLAVGMALARDHFKQDRKIVAVIGDGGLTGGMALEAINHLGHIQKGVVIILNDNEMSISENLGGISQYMKRIKETFFYKDIKEKIDFIEGQLDEARLNPAVWQLIEMVKKEAKGRFDTPGIVFEKLGINYSGPIDGHDVKAVVEALEKVKDKDTPQLLHVITRKGKGYAPAEEDSIKYHGVPAYALEPALAEKSEPRVLAPKAKPKTYSDVFTQALIDVAALDKDVVAITPATAEGSGLVKFSKVYPDRFFDVAICEQHAVTMAAGMAKCGLKPVVSIYSTFLQRALDQVIHDVAIMNLPVIFGIDRGGLVEDGETHQGVFDIAYMRAIPNLTVLAPKDAIELRNMVFTAVKESKGPVAIRFPRDKACAAAELDKLVESKGQAFFEKLDYTSWEVLHQPADKAKAANVVLAYGAMVEKVVAILPALKDTHGVEFTFVNARSAKPLDQKMLRDFFARDCRLVTIEEGVVSGGFGAAVLEEASRYRMNQLEQGKNAKAIDISTLALPDNFVEHGARNILLDLVGLSEAALTRRLKLIFQG</sequence>
<dbReference type="Pfam" id="PF02780">
    <property type="entry name" value="Transketolase_C"/>
    <property type="match status" value="1"/>
</dbReference>
<dbReference type="Gene3D" id="3.40.50.970">
    <property type="match status" value="2"/>
</dbReference>
<evidence type="ECO:0000259" key="11">
    <source>
        <dbReference type="SMART" id="SM00861"/>
    </source>
</evidence>
<dbReference type="GO" id="GO:0000287">
    <property type="term" value="F:magnesium ion binding"/>
    <property type="evidence" value="ECO:0007669"/>
    <property type="project" value="UniProtKB-UniRule"/>
</dbReference>
<dbReference type="GO" id="GO:0030976">
    <property type="term" value="F:thiamine pyrophosphate binding"/>
    <property type="evidence" value="ECO:0007669"/>
    <property type="project" value="UniProtKB-UniRule"/>
</dbReference>
<dbReference type="AlphaFoldDB" id="A0A8J7PDF1"/>
<dbReference type="InterPro" id="IPR049557">
    <property type="entry name" value="Transketolase_CS"/>
</dbReference>
<dbReference type="SMART" id="SM00861">
    <property type="entry name" value="Transket_pyr"/>
    <property type="match status" value="1"/>
</dbReference>
<evidence type="ECO:0000256" key="2">
    <source>
        <dbReference type="ARBA" id="ARBA00011081"/>
    </source>
</evidence>
<dbReference type="GO" id="GO:0005829">
    <property type="term" value="C:cytosol"/>
    <property type="evidence" value="ECO:0007669"/>
    <property type="project" value="TreeGrafter"/>
</dbReference>
<evidence type="ECO:0000256" key="1">
    <source>
        <dbReference type="ARBA" id="ARBA00004980"/>
    </source>
</evidence>
<gene>
    <name evidence="10" type="primary">dxs</name>
    <name evidence="12" type="ORF">J0M35_02335</name>
</gene>
<dbReference type="InterPro" id="IPR029061">
    <property type="entry name" value="THDP-binding"/>
</dbReference>
<feature type="binding site" evidence="10">
    <location>
        <position position="182"/>
    </location>
    <ligand>
        <name>thiamine diphosphate</name>
        <dbReference type="ChEBI" id="CHEBI:58937"/>
    </ligand>
</feature>
<dbReference type="NCBIfam" id="TIGR00204">
    <property type="entry name" value="dxs"/>
    <property type="match status" value="1"/>
</dbReference>